<dbReference type="InterPro" id="IPR045155">
    <property type="entry name" value="Beta-lactam_cat"/>
</dbReference>
<gene>
    <name evidence="3" type="ORF">C4886_07635</name>
</gene>
<feature type="domain" description="Beta-lactamase class A catalytic" evidence="2">
    <location>
        <begin position="353"/>
        <end position="498"/>
    </location>
</feature>
<feature type="domain" description="Beta-lactamase class A catalytic" evidence="2">
    <location>
        <begin position="303"/>
        <end position="347"/>
    </location>
</feature>
<dbReference type="SUPFAM" id="SSF69360">
    <property type="entry name" value="Cell wall binding repeat"/>
    <property type="match status" value="1"/>
</dbReference>
<dbReference type="RefSeq" id="WP_114002045.1">
    <property type="nucleotide sequence ID" value="NZ_PSQG01000009.1"/>
</dbReference>
<sequence>MKAKKTVCIYWLILVVVFGCIIGARSTEIKVEAAERTVRFWDNSGNYLQKSGGNWYLKDSNKRKLTGLRYLSIPKTEFLKTGFYMFDKNGKLLRKQSVYYFDKKTVSGVRFDKYHITDSNGRISKGERGFVNIAEQKVRGKKIIAGIYYVEAYGKLADRGTVRYIRQRRFGGRNFKGGYYYFYGTGRICMRPSFHKVNKTVQGKKFNGIYYFGNDNGRMVQKAGGVTCEGQQYYVDQNGKMLVNRWKDGYYLKSNGTIAKNMKTPDGQYVDWQGRKSTRSEYALSAFKSELESFVSAYGGNWSVYIKDLKTGNVVNINDREMYPASTIKAFVMASVYDQIRQGKMQYSSGVYSLLWDMITVSDNECYNELVRRQGGGSFVGGTAVVNQYLRKNGYKNTGCHSSLHPSSSAWSSDGWRNTASAKDCGRLLEKIYRGQCVSQQYSREMLNLLLHQTKRYKIPSGLPTGIVCANKTGETSSVQHDMAIVYGKKTNYVLCIFSEGASEDHLLYGIRSISSRVYQYLNK</sequence>
<keyword evidence="1" id="KW-0677">Repeat</keyword>
<evidence type="ECO:0000313" key="4">
    <source>
        <dbReference type="Proteomes" id="UP000253208"/>
    </source>
</evidence>
<name>A0A367G2H2_9FIRM</name>
<evidence type="ECO:0000256" key="1">
    <source>
        <dbReference type="ARBA" id="ARBA00022737"/>
    </source>
</evidence>
<dbReference type="EMBL" id="PSQG01000009">
    <property type="protein sequence ID" value="RCH44181.1"/>
    <property type="molecule type" value="Genomic_DNA"/>
</dbReference>
<dbReference type="Pfam" id="PF19085">
    <property type="entry name" value="Choline_bind_2"/>
    <property type="match status" value="1"/>
</dbReference>
<dbReference type="Gene3D" id="3.40.710.10">
    <property type="entry name" value="DD-peptidase/beta-lactamase superfamily"/>
    <property type="match status" value="1"/>
</dbReference>
<dbReference type="PROSITE" id="PS51257">
    <property type="entry name" value="PROKAR_LIPOPROTEIN"/>
    <property type="match status" value="1"/>
</dbReference>
<organism evidence="3 4">
    <name type="scientific">Blautia obeum</name>
    <dbReference type="NCBI Taxonomy" id="40520"/>
    <lineage>
        <taxon>Bacteria</taxon>
        <taxon>Bacillati</taxon>
        <taxon>Bacillota</taxon>
        <taxon>Clostridia</taxon>
        <taxon>Lachnospirales</taxon>
        <taxon>Lachnospiraceae</taxon>
        <taxon>Blautia</taxon>
    </lineage>
</organism>
<proteinExistence type="predicted"/>
<dbReference type="GO" id="GO:0008800">
    <property type="term" value="F:beta-lactamase activity"/>
    <property type="evidence" value="ECO:0007669"/>
    <property type="project" value="InterPro"/>
</dbReference>
<dbReference type="GO" id="GO:0030655">
    <property type="term" value="P:beta-lactam antibiotic catabolic process"/>
    <property type="evidence" value="ECO:0007669"/>
    <property type="project" value="InterPro"/>
</dbReference>
<dbReference type="Gene3D" id="2.10.270.10">
    <property type="entry name" value="Cholin Binding"/>
    <property type="match status" value="1"/>
</dbReference>
<dbReference type="InterPro" id="IPR012338">
    <property type="entry name" value="Beta-lactam/transpept-like"/>
</dbReference>
<dbReference type="GO" id="GO:0046677">
    <property type="term" value="P:response to antibiotic"/>
    <property type="evidence" value="ECO:0007669"/>
    <property type="project" value="InterPro"/>
</dbReference>
<evidence type="ECO:0000313" key="3">
    <source>
        <dbReference type="EMBL" id="RCH44181.1"/>
    </source>
</evidence>
<comment type="caution">
    <text evidence="3">The sequence shown here is derived from an EMBL/GenBank/DDBJ whole genome shotgun (WGS) entry which is preliminary data.</text>
</comment>
<dbReference type="PANTHER" id="PTHR35333:SF3">
    <property type="entry name" value="BETA-LACTAMASE-TYPE TRANSPEPTIDASE FOLD CONTAINING PROTEIN"/>
    <property type="match status" value="1"/>
</dbReference>
<evidence type="ECO:0000259" key="2">
    <source>
        <dbReference type="Pfam" id="PF13354"/>
    </source>
</evidence>
<dbReference type="InterPro" id="IPR018337">
    <property type="entry name" value="Cell_wall/Cho-bd_repeat"/>
</dbReference>
<accession>A0A367G2H2</accession>
<reference evidence="3 4" key="1">
    <citation type="submission" date="2018-02" db="EMBL/GenBank/DDBJ databases">
        <title>Complete genome sequencing of Faecalibacterium prausnitzii strains isolated from the human gut.</title>
        <authorList>
            <person name="Fitzgerald B.C."/>
            <person name="Shkoporov A.N."/>
            <person name="Ross P.R."/>
            <person name="Hill C."/>
        </authorList>
    </citation>
    <scope>NUCLEOTIDE SEQUENCE [LARGE SCALE GENOMIC DNA]</scope>
    <source>
        <strain evidence="3 4">APC942/31-1</strain>
    </source>
</reference>
<dbReference type="Pfam" id="PF13354">
    <property type="entry name" value="Beta-lactamase2"/>
    <property type="match status" value="2"/>
</dbReference>
<dbReference type="InterPro" id="IPR000871">
    <property type="entry name" value="Beta-lactam_class-A"/>
</dbReference>
<protein>
    <recommendedName>
        <fullName evidence="2">Beta-lactamase class A catalytic domain-containing protein</fullName>
    </recommendedName>
</protein>
<dbReference type="SUPFAM" id="SSF56601">
    <property type="entry name" value="beta-lactamase/transpeptidase-like"/>
    <property type="match status" value="1"/>
</dbReference>
<dbReference type="Proteomes" id="UP000253208">
    <property type="component" value="Unassembled WGS sequence"/>
</dbReference>
<dbReference type="PANTHER" id="PTHR35333">
    <property type="entry name" value="BETA-LACTAMASE"/>
    <property type="match status" value="1"/>
</dbReference>
<dbReference type="AlphaFoldDB" id="A0A367G2H2"/>